<comment type="caution">
    <text evidence="1">The sequence shown here is derived from an EMBL/GenBank/DDBJ whole genome shotgun (WGS) entry which is preliminary data.</text>
</comment>
<accession>A0ACB9JF70</accession>
<evidence type="ECO:0000313" key="2">
    <source>
        <dbReference type="Proteomes" id="UP001056120"/>
    </source>
</evidence>
<reference evidence="2" key="1">
    <citation type="journal article" date="2022" name="Mol. Ecol. Resour.">
        <title>The genomes of chicory, endive, great burdock and yacon provide insights into Asteraceae palaeo-polyploidization history and plant inulin production.</title>
        <authorList>
            <person name="Fan W."/>
            <person name="Wang S."/>
            <person name="Wang H."/>
            <person name="Wang A."/>
            <person name="Jiang F."/>
            <person name="Liu H."/>
            <person name="Zhao H."/>
            <person name="Xu D."/>
            <person name="Zhang Y."/>
        </authorList>
    </citation>
    <scope>NUCLEOTIDE SEQUENCE [LARGE SCALE GENOMIC DNA]</scope>
    <source>
        <strain evidence="2">cv. Yunnan</strain>
    </source>
</reference>
<gene>
    <name evidence="1" type="ORF">L1987_12967</name>
</gene>
<proteinExistence type="predicted"/>
<sequence>MPIFITYLQQAPVKITWANQDPEEMPLHNLVGILHLHEVDIMEVSTSIGGPITLVSKAIAILAKRFDSKRDFALELMKDTTKAQTKEIKLFKIKISSETLTSSSYITTIVFKDYKKEMMEKFKEHYSL</sequence>
<dbReference type="Proteomes" id="UP001056120">
    <property type="component" value="Linkage Group LG04"/>
</dbReference>
<organism evidence="1 2">
    <name type="scientific">Smallanthus sonchifolius</name>
    <dbReference type="NCBI Taxonomy" id="185202"/>
    <lineage>
        <taxon>Eukaryota</taxon>
        <taxon>Viridiplantae</taxon>
        <taxon>Streptophyta</taxon>
        <taxon>Embryophyta</taxon>
        <taxon>Tracheophyta</taxon>
        <taxon>Spermatophyta</taxon>
        <taxon>Magnoliopsida</taxon>
        <taxon>eudicotyledons</taxon>
        <taxon>Gunneridae</taxon>
        <taxon>Pentapetalae</taxon>
        <taxon>asterids</taxon>
        <taxon>campanulids</taxon>
        <taxon>Asterales</taxon>
        <taxon>Asteraceae</taxon>
        <taxon>Asteroideae</taxon>
        <taxon>Heliantheae alliance</taxon>
        <taxon>Millerieae</taxon>
        <taxon>Smallanthus</taxon>
    </lineage>
</organism>
<reference evidence="1 2" key="2">
    <citation type="journal article" date="2022" name="Mol. Ecol. Resour.">
        <title>The genomes of chicory, endive, great burdock and yacon provide insights into Asteraceae paleo-polyploidization history and plant inulin production.</title>
        <authorList>
            <person name="Fan W."/>
            <person name="Wang S."/>
            <person name="Wang H."/>
            <person name="Wang A."/>
            <person name="Jiang F."/>
            <person name="Liu H."/>
            <person name="Zhao H."/>
            <person name="Xu D."/>
            <person name="Zhang Y."/>
        </authorList>
    </citation>
    <scope>NUCLEOTIDE SEQUENCE [LARGE SCALE GENOMIC DNA]</scope>
    <source>
        <strain evidence="2">cv. Yunnan</strain>
        <tissue evidence="1">Leaves</tissue>
    </source>
</reference>
<name>A0ACB9JF70_9ASTR</name>
<keyword evidence="2" id="KW-1185">Reference proteome</keyword>
<protein>
    <submittedName>
        <fullName evidence="1">Uncharacterized protein</fullName>
    </submittedName>
</protein>
<dbReference type="EMBL" id="CM042021">
    <property type="protein sequence ID" value="KAI3819143.1"/>
    <property type="molecule type" value="Genomic_DNA"/>
</dbReference>
<evidence type="ECO:0000313" key="1">
    <source>
        <dbReference type="EMBL" id="KAI3819143.1"/>
    </source>
</evidence>